<dbReference type="AlphaFoldDB" id="A0A0A1X549"/>
<gene>
    <name evidence="1" type="primary">TCM62</name>
    <name evidence="1" type="ORF">g.31946</name>
</gene>
<name>A0A0A1X549_ZEUCU</name>
<organism evidence="1">
    <name type="scientific">Zeugodacus cucurbitae</name>
    <name type="common">Melon fruit fly</name>
    <name type="synonym">Bactrocera cucurbitae</name>
    <dbReference type="NCBI Taxonomy" id="28588"/>
    <lineage>
        <taxon>Eukaryota</taxon>
        <taxon>Metazoa</taxon>
        <taxon>Ecdysozoa</taxon>
        <taxon>Arthropoda</taxon>
        <taxon>Hexapoda</taxon>
        <taxon>Insecta</taxon>
        <taxon>Pterygota</taxon>
        <taxon>Neoptera</taxon>
        <taxon>Endopterygota</taxon>
        <taxon>Diptera</taxon>
        <taxon>Brachycera</taxon>
        <taxon>Muscomorpha</taxon>
        <taxon>Tephritoidea</taxon>
        <taxon>Tephritidae</taxon>
        <taxon>Zeugodacus</taxon>
        <taxon>Zeugodacus</taxon>
    </lineage>
</organism>
<protein>
    <submittedName>
        <fullName evidence="1">Mitochondrial chaperone TCM62</fullName>
    </submittedName>
</protein>
<accession>A0A0A1X549</accession>
<evidence type="ECO:0000313" key="1">
    <source>
        <dbReference type="EMBL" id="JAD06021.1"/>
    </source>
</evidence>
<proteinExistence type="predicted"/>
<reference evidence="1" key="1">
    <citation type="submission" date="2014-11" db="EMBL/GenBank/DDBJ databases">
        <authorList>
            <person name="Geib S."/>
        </authorList>
    </citation>
    <scope>NUCLEOTIDE SEQUENCE</scope>
</reference>
<dbReference type="EMBL" id="GBXI01008271">
    <property type="protein sequence ID" value="JAD06021.1"/>
    <property type="molecule type" value="Transcribed_RNA"/>
</dbReference>
<sequence length="115" mass="12819">MTTTYVIVIVYSLFYYNIIPPHKCCCGAHATINKWYTHVVLAVLNYSARQSNEANRKSLIQLKSFDSTKFSSASEVVMLTRDELDDLLARLCCLTAGEPIFIDLYLVCGALVGCA</sequence>
<reference evidence="1" key="2">
    <citation type="journal article" date="2015" name="Gigascience">
        <title>Reconstructing a comprehensive transcriptome assembly of a white-pupal translocated strain of the pest fruit fly Bactrocera cucurbitae.</title>
        <authorList>
            <person name="Sim S.B."/>
            <person name="Calla B."/>
            <person name="Hall B."/>
            <person name="DeRego T."/>
            <person name="Geib S.M."/>
        </authorList>
    </citation>
    <scope>NUCLEOTIDE SEQUENCE</scope>
</reference>